<feature type="compositionally biased region" description="Low complexity" evidence="2">
    <location>
        <begin position="728"/>
        <end position="758"/>
    </location>
</feature>
<comment type="similarity">
    <text evidence="1">Belongs to the transglycosylase Slt family.</text>
</comment>
<dbReference type="PROSITE" id="PS51782">
    <property type="entry name" value="LYSM"/>
    <property type="match status" value="8"/>
</dbReference>
<feature type="domain" description="LysM" evidence="4">
    <location>
        <begin position="1022"/>
        <end position="1066"/>
    </location>
</feature>
<keyword evidence="5" id="KW-0456">Lyase</keyword>
<proteinExistence type="inferred from homology"/>
<dbReference type="InterPro" id="IPR023346">
    <property type="entry name" value="Lysozyme-like_dom_sf"/>
</dbReference>
<feature type="region of interest" description="Disordered" evidence="2">
    <location>
        <begin position="516"/>
        <end position="544"/>
    </location>
</feature>
<dbReference type="Pfam" id="PF01476">
    <property type="entry name" value="LysM"/>
    <property type="match status" value="8"/>
</dbReference>
<dbReference type="AlphaFoldDB" id="A0A1R4GX66"/>
<evidence type="ECO:0000256" key="2">
    <source>
        <dbReference type="SAM" id="MobiDB-lite"/>
    </source>
</evidence>
<protein>
    <submittedName>
        <fullName evidence="5">Membrane-bound lytic murein transglycosylase D</fullName>
        <ecNumber evidence="5">4.2.2.-</ecNumber>
    </submittedName>
</protein>
<feature type="domain" description="LysM" evidence="4">
    <location>
        <begin position="819"/>
        <end position="863"/>
    </location>
</feature>
<feature type="domain" description="LysM" evidence="4">
    <location>
        <begin position="542"/>
        <end position="586"/>
    </location>
</feature>
<dbReference type="PANTHER" id="PTHR33734:SF22">
    <property type="entry name" value="MEMBRANE-BOUND LYTIC MUREIN TRANSGLYCOSYLASE D"/>
    <property type="match status" value="1"/>
</dbReference>
<feature type="domain" description="LysM" evidence="4">
    <location>
        <begin position="896"/>
        <end position="940"/>
    </location>
</feature>
<evidence type="ECO:0000313" key="6">
    <source>
        <dbReference type="Proteomes" id="UP000188357"/>
    </source>
</evidence>
<dbReference type="InterPro" id="IPR018392">
    <property type="entry name" value="LysM"/>
</dbReference>
<feature type="signal peptide" evidence="3">
    <location>
        <begin position="1"/>
        <end position="25"/>
    </location>
</feature>
<feature type="domain" description="LysM" evidence="4">
    <location>
        <begin position="682"/>
        <end position="726"/>
    </location>
</feature>
<dbReference type="GO" id="GO:0008932">
    <property type="term" value="F:lytic endotransglycosylase activity"/>
    <property type="evidence" value="ECO:0007669"/>
    <property type="project" value="TreeGrafter"/>
</dbReference>
<keyword evidence="6" id="KW-1185">Reference proteome</keyword>
<feature type="compositionally biased region" description="Low complexity" evidence="2">
    <location>
        <begin position="869"/>
        <end position="890"/>
    </location>
</feature>
<feature type="domain" description="LysM" evidence="4">
    <location>
        <begin position="759"/>
        <end position="803"/>
    </location>
</feature>
<dbReference type="GO" id="GO:0000270">
    <property type="term" value="P:peptidoglycan metabolic process"/>
    <property type="evidence" value="ECO:0007669"/>
    <property type="project" value="InterPro"/>
</dbReference>
<dbReference type="Pfam" id="PF01464">
    <property type="entry name" value="SLT"/>
    <property type="match status" value="1"/>
</dbReference>
<feature type="region of interest" description="Disordered" evidence="2">
    <location>
        <begin position="869"/>
        <end position="892"/>
    </location>
</feature>
<dbReference type="SUPFAM" id="SSF54106">
    <property type="entry name" value="LysM domain"/>
    <property type="match status" value="8"/>
</dbReference>
<dbReference type="Proteomes" id="UP000188357">
    <property type="component" value="Unassembled WGS sequence"/>
</dbReference>
<feature type="region of interest" description="Disordered" evidence="2">
    <location>
        <begin position="943"/>
        <end position="977"/>
    </location>
</feature>
<feature type="chain" id="PRO_5010348866" evidence="3">
    <location>
        <begin position="26"/>
        <end position="1069"/>
    </location>
</feature>
<dbReference type="PROSITE" id="PS51257">
    <property type="entry name" value="PROKAR_LIPOPROTEIN"/>
    <property type="match status" value="1"/>
</dbReference>
<sequence length="1069" mass="113919">MNFRNTTIQFCKLPLVIAIGSALLAGCNSTAPVQGTQQVTRVPVAQNEAVSNVPATRGYSTSLLDDESLAELENLLEATDMKMVEDDKLAIQQYGNLWDRMRAGFRMSQNYGYGQQQRIDAQKNWFISRQEYINRLTARASRYLYHTVREAERRNIPTELALLPVIESSYDPTGTSNAAAAGLWQFIPSTGRIYGLTQTPTYDGRRDVIESTRAAYDFLTSLHNQFGSWELALAAYNAGPGRVQKAIDANRARGLPTDYWSLSLPTETMHYVPRFMAVAQIVKDTGQYSIYLPAIANRQHFRSVPVNYGVSLMEVSQLTGVSYDELKALNPSLSSGRVDSAGPNRVIIPNQVNVVVDSKLSSLNGSGGTILASNTNNSSPYNIPDSQYQVLSKSPEGLAEFASKARAPQQNSSYIAPTPSFSPGVTISEPPISASEKKRIESELAASNTLPTTSAQLTKNDTIVQEPPLSAEEKSFISQQIRQQSPEVGEVVSSVDGNIKLEAIQTQQSILEARGEEKKISFDRPSSSQQQTTPPKPTGTRSTYTVQRGDTLVNIASRAGLNWRDIADWNQINPNSTLLAGTSLYLYNAKPIKPLDTAVAKPDATQADAQPNTYIVRPGDTLIGTANRVGLSVSRLASYNGLPTNAQLRAGQKLWLIPGMVKTSETSSSSSSSSSVYSGKTQSYTVQRGEGLIGLASRFNVPVTTLAAMNDMSPNEQLLVGQRLTVPAGSTSSSGSASSSSSSSNSKTSSSSAYSGETTSYTVKSGETLIGIANRIGVPHTQIAEINNFSATTQLQRGQRIKLPASKQQVARSLNNQTIKYKVQAGDSLTNLASQYNLSVADLAKANNLSVTSNLLIGQVITIPGSGSAATSSSASSTAPATPTRTSSSSKANYTGTYKVKAGDGLINLAREYGVSTAELAEANNISPTAGLFVGQTLKVPNTKANTSSASSSSNTSSSASSSSSSPAVTTSGNYTVKSGDSLTRLANQYGMSVSQLASANGLKNNADLRVGQKITIPATTTSYKVKSGDSLIGLAKKYGITPEKLAEMNGISSTAMLQLGQTLKVPVQ</sequence>
<evidence type="ECO:0000256" key="1">
    <source>
        <dbReference type="ARBA" id="ARBA00007734"/>
    </source>
</evidence>
<evidence type="ECO:0000256" key="3">
    <source>
        <dbReference type="SAM" id="SignalP"/>
    </source>
</evidence>
<dbReference type="InterPro" id="IPR000189">
    <property type="entry name" value="Transglyc_AS"/>
</dbReference>
<dbReference type="OrthoDB" id="9815002at2"/>
<dbReference type="PANTHER" id="PTHR33734">
    <property type="entry name" value="LYSM DOMAIN-CONTAINING GPI-ANCHORED PROTEIN 2"/>
    <property type="match status" value="1"/>
</dbReference>
<dbReference type="InterPro" id="IPR036779">
    <property type="entry name" value="LysM_dom_sf"/>
</dbReference>
<dbReference type="SMART" id="SM00257">
    <property type="entry name" value="LysM"/>
    <property type="match status" value="8"/>
</dbReference>
<organism evidence="5 6">
    <name type="scientific">Psychrobacter piechaudii</name>
    <dbReference type="NCBI Taxonomy" id="1945521"/>
    <lineage>
        <taxon>Bacteria</taxon>
        <taxon>Pseudomonadati</taxon>
        <taxon>Pseudomonadota</taxon>
        <taxon>Gammaproteobacteria</taxon>
        <taxon>Moraxellales</taxon>
        <taxon>Moraxellaceae</taxon>
        <taxon>Psychrobacter</taxon>
    </lineage>
</organism>
<dbReference type="EMBL" id="FUGE01000201">
    <property type="protein sequence ID" value="SJM72769.1"/>
    <property type="molecule type" value="Genomic_DNA"/>
</dbReference>
<gene>
    <name evidence="5" type="primary">mltD</name>
    <name evidence="5" type="ORF">A1232T_01963</name>
</gene>
<name>A0A1R4GX66_9GAMM</name>
<dbReference type="Gene3D" id="3.10.350.10">
    <property type="entry name" value="LysM domain"/>
    <property type="match status" value="8"/>
</dbReference>
<dbReference type="CDD" id="cd16894">
    <property type="entry name" value="MltD-like"/>
    <property type="match status" value="1"/>
</dbReference>
<dbReference type="Gene3D" id="1.10.530.10">
    <property type="match status" value="1"/>
</dbReference>
<dbReference type="STRING" id="1945521.A1232T_01963"/>
<keyword evidence="3" id="KW-0732">Signal</keyword>
<dbReference type="InterPro" id="IPR008258">
    <property type="entry name" value="Transglycosylase_SLT_dom_1"/>
</dbReference>
<accession>A0A1R4GX66</accession>
<feature type="region of interest" description="Disordered" evidence="2">
    <location>
        <begin position="726"/>
        <end position="758"/>
    </location>
</feature>
<dbReference type="EC" id="4.2.2.-" evidence="5"/>
<feature type="domain" description="LysM" evidence="4">
    <location>
        <begin position="612"/>
        <end position="656"/>
    </location>
</feature>
<evidence type="ECO:0000313" key="5">
    <source>
        <dbReference type="EMBL" id="SJM72769.1"/>
    </source>
</evidence>
<evidence type="ECO:0000259" key="4">
    <source>
        <dbReference type="PROSITE" id="PS51782"/>
    </source>
</evidence>
<reference evidence="5 6" key="1">
    <citation type="submission" date="2017-02" db="EMBL/GenBank/DDBJ databases">
        <authorList>
            <person name="Peterson S.W."/>
        </authorList>
    </citation>
    <scope>NUCLEOTIDE SEQUENCE [LARGE SCALE GENOMIC DNA]</scope>
    <source>
        <strain evidence="5">Psychrobacter_piechaudii</strain>
    </source>
</reference>
<dbReference type="PROSITE" id="PS00922">
    <property type="entry name" value="TRANSGLYCOSYLASE"/>
    <property type="match status" value="1"/>
</dbReference>
<dbReference type="CDD" id="cd00118">
    <property type="entry name" value="LysM"/>
    <property type="match status" value="8"/>
</dbReference>
<dbReference type="RefSeq" id="WP_077451634.1">
    <property type="nucleotide sequence ID" value="NZ_FUGE01000201.1"/>
</dbReference>
<feature type="domain" description="LysM" evidence="4">
    <location>
        <begin position="973"/>
        <end position="1017"/>
    </location>
</feature>
<feature type="compositionally biased region" description="Low complexity" evidence="2">
    <location>
        <begin position="945"/>
        <end position="972"/>
    </location>
</feature>
<dbReference type="GO" id="GO:0016020">
    <property type="term" value="C:membrane"/>
    <property type="evidence" value="ECO:0007669"/>
    <property type="project" value="InterPro"/>
</dbReference>
<dbReference type="SUPFAM" id="SSF53955">
    <property type="entry name" value="Lysozyme-like"/>
    <property type="match status" value="1"/>
</dbReference>